<dbReference type="AlphaFoldDB" id="A0A484MMV0"/>
<gene>
    <name evidence="1" type="ORF">CCAM_LOCUS32079</name>
</gene>
<protein>
    <submittedName>
        <fullName evidence="1">Uncharacterized protein</fullName>
    </submittedName>
</protein>
<reference evidence="1 2" key="1">
    <citation type="submission" date="2018-04" db="EMBL/GenBank/DDBJ databases">
        <authorList>
            <person name="Vogel A."/>
        </authorList>
    </citation>
    <scope>NUCLEOTIDE SEQUENCE [LARGE SCALE GENOMIC DNA]</scope>
</reference>
<sequence length="85" mass="9708">MGVTGTVYLSLVLPVFRSTPLPHFCPSLRQPGRAELRRHRRATWTLRSPSPTVLPLSVAQQVRPSRELQRRASLFRIGFGLFNLR</sequence>
<organism evidence="1 2">
    <name type="scientific">Cuscuta campestris</name>
    <dbReference type="NCBI Taxonomy" id="132261"/>
    <lineage>
        <taxon>Eukaryota</taxon>
        <taxon>Viridiplantae</taxon>
        <taxon>Streptophyta</taxon>
        <taxon>Embryophyta</taxon>
        <taxon>Tracheophyta</taxon>
        <taxon>Spermatophyta</taxon>
        <taxon>Magnoliopsida</taxon>
        <taxon>eudicotyledons</taxon>
        <taxon>Gunneridae</taxon>
        <taxon>Pentapetalae</taxon>
        <taxon>asterids</taxon>
        <taxon>lamiids</taxon>
        <taxon>Solanales</taxon>
        <taxon>Convolvulaceae</taxon>
        <taxon>Cuscuteae</taxon>
        <taxon>Cuscuta</taxon>
        <taxon>Cuscuta subgen. Grammica</taxon>
        <taxon>Cuscuta sect. Cleistogrammica</taxon>
    </lineage>
</organism>
<keyword evidence="2" id="KW-1185">Reference proteome</keyword>
<name>A0A484MMV0_9ASTE</name>
<proteinExistence type="predicted"/>
<accession>A0A484MMV0</accession>
<evidence type="ECO:0000313" key="2">
    <source>
        <dbReference type="Proteomes" id="UP000595140"/>
    </source>
</evidence>
<dbReference type="Proteomes" id="UP000595140">
    <property type="component" value="Unassembled WGS sequence"/>
</dbReference>
<evidence type="ECO:0000313" key="1">
    <source>
        <dbReference type="EMBL" id="VFQ90303.1"/>
    </source>
</evidence>
<dbReference type="EMBL" id="OOIL02004034">
    <property type="protein sequence ID" value="VFQ90303.1"/>
    <property type="molecule type" value="Genomic_DNA"/>
</dbReference>